<proteinExistence type="predicted"/>
<dbReference type="EMBL" id="KN822115">
    <property type="protein sequence ID" value="KIM56523.1"/>
    <property type="molecule type" value="Genomic_DNA"/>
</dbReference>
<keyword evidence="2" id="KW-1185">Reference proteome</keyword>
<name>A0A0C2Z3M8_9AGAM</name>
<dbReference type="InParanoid" id="A0A0C2Z3M8"/>
<gene>
    <name evidence="1" type="ORF">SCLCIDRAFT_1220323</name>
</gene>
<dbReference type="AlphaFoldDB" id="A0A0C2Z3M8"/>
<sequence>MGGGSCSSISNIKGLLHIHNVVQLCCIIDGNSTEQQRQPTRVHQHSGVLVYAQCVGNVRMRSHILRGSLYPTSRCRR</sequence>
<reference evidence="1 2" key="1">
    <citation type="submission" date="2014-04" db="EMBL/GenBank/DDBJ databases">
        <authorList>
            <consortium name="DOE Joint Genome Institute"/>
            <person name="Kuo A."/>
            <person name="Kohler A."/>
            <person name="Nagy L.G."/>
            <person name="Floudas D."/>
            <person name="Copeland A."/>
            <person name="Barry K.W."/>
            <person name="Cichocki N."/>
            <person name="Veneault-Fourrey C."/>
            <person name="LaButti K."/>
            <person name="Lindquist E.A."/>
            <person name="Lipzen A."/>
            <person name="Lundell T."/>
            <person name="Morin E."/>
            <person name="Murat C."/>
            <person name="Sun H."/>
            <person name="Tunlid A."/>
            <person name="Henrissat B."/>
            <person name="Grigoriev I.V."/>
            <person name="Hibbett D.S."/>
            <person name="Martin F."/>
            <person name="Nordberg H.P."/>
            <person name="Cantor M.N."/>
            <person name="Hua S.X."/>
        </authorList>
    </citation>
    <scope>NUCLEOTIDE SEQUENCE [LARGE SCALE GENOMIC DNA]</scope>
    <source>
        <strain evidence="1 2">Foug A</strain>
    </source>
</reference>
<protein>
    <submittedName>
        <fullName evidence="1">Uncharacterized protein</fullName>
    </submittedName>
</protein>
<evidence type="ECO:0000313" key="1">
    <source>
        <dbReference type="EMBL" id="KIM56523.1"/>
    </source>
</evidence>
<accession>A0A0C2Z3M8</accession>
<reference evidence="2" key="2">
    <citation type="submission" date="2015-01" db="EMBL/GenBank/DDBJ databases">
        <title>Evolutionary Origins and Diversification of the Mycorrhizal Mutualists.</title>
        <authorList>
            <consortium name="DOE Joint Genome Institute"/>
            <consortium name="Mycorrhizal Genomics Consortium"/>
            <person name="Kohler A."/>
            <person name="Kuo A."/>
            <person name="Nagy L.G."/>
            <person name="Floudas D."/>
            <person name="Copeland A."/>
            <person name="Barry K.W."/>
            <person name="Cichocki N."/>
            <person name="Veneault-Fourrey C."/>
            <person name="LaButti K."/>
            <person name="Lindquist E.A."/>
            <person name="Lipzen A."/>
            <person name="Lundell T."/>
            <person name="Morin E."/>
            <person name="Murat C."/>
            <person name="Riley R."/>
            <person name="Ohm R."/>
            <person name="Sun H."/>
            <person name="Tunlid A."/>
            <person name="Henrissat B."/>
            <person name="Grigoriev I.V."/>
            <person name="Hibbett D.S."/>
            <person name="Martin F."/>
        </authorList>
    </citation>
    <scope>NUCLEOTIDE SEQUENCE [LARGE SCALE GENOMIC DNA]</scope>
    <source>
        <strain evidence="2">Foug A</strain>
    </source>
</reference>
<dbReference type="Proteomes" id="UP000053989">
    <property type="component" value="Unassembled WGS sequence"/>
</dbReference>
<dbReference type="HOGENOM" id="CLU_2639513_0_0_1"/>
<organism evidence="1 2">
    <name type="scientific">Scleroderma citrinum Foug A</name>
    <dbReference type="NCBI Taxonomy" id="1036808"/>
    <lineage>
        <taxon>Eukaryota</taxon>
        <taxon>Fungi</taxon>
        <taxon>Dikarya</taxon>
        <taxon>Basidiomycota</taxon>
        <taxon>Agaricomycotina</taxon>
        <taxon>Agaricomycetes</taxon>
        <taxon>Agaricomycetidae</taxon>
        <taxon>Boletales</taxon>
        <taxon>Sclerodermatineae</taxon>
        <taxon>Sclerodermataceae</taxon>
        <taxon>Scleroderma</taxon>
    </lineage>
</organism>
<evidence type="ECO:0000313" key="2">
    <source>
        <dbReference type="Proteomes" id="UP000053989"/>
    </source>
</evidence>